<evidence type="ECO:0000313" key="4">
    <source>
        <dbReference type="Ensembl" id="ENSUAMP00000029669.1"/>
    </source>
</evidence>
<dbReference type="Proteomes" id="UP000291022">
    <property type="component" value="Unassembled WGS sequence"/>
</dbReference>
<reference evidence="4" key="2">
    <citation type="submission" date="2025-08" db="UniProtKB">
        <authorList>
            <consortium name="Ensembl"/>
        </authorList>
    </citation>
    <scope>IDENTIFICATION</scope>
</reference>
<dbReference type="OMA" id="IGARDHA"/>
<reference evidence="5" key="1">
    <citation type="submission" date="2016-06" db="EMBL/GenBank/DDBJ databases">
        <title>De novo assembly and RNA-Seq shows season-dependent expression and editing in black bear kidneys.</title>
        <authorList>
            <person name="Korstanje R."/>
            <person name="Srivastava A."/>
            <person name="Sarsani V.K."/>
            <person name="Sheehan S.M."/>
            <person name="Seger R.L."/>
            <person name="Barter M.E."/>
            <person name="Lindqvist C."/>
            <person name="Brody L.C."/>
            <person name="Mullikin J.C."/>
        </authorList>
    </citation>
    <scope>NUCLEOTIDE SEQUENCE [LARGE SCALE GENOMIC DNA]</scope>
</reference>
<dbReference type="AlphaFoldDB" id="A0A452SBI2"/>
<dbReference type="Gene3D" id="3.30.1230.20">
    <property type="match status" value="1"/>
</dbReference>
<dbReference type="GeneTree" id="ENSGT00390000017515"/>
<dbReference type="Ensembl" id="ENSUAMT00000033100.1">
    <property type="protein sequence ID" value="ENSUAMP00000029669.1"/>
    <property type="gene ID" value="ENSUAMG00000022840.1"/>
</dbReference>
<dbReference type="GO" id="GO:1990904">
    <property type="term" value="C:ribonucleoprotein complex"/>
    <property type="evidence" value="ECO:0007669"/>
    <property type="project" value="UniProtKB-KW"/>
</dbReference>
<evidence type="ECO:0000313" key="5">
    <source>
        <dbReference type="Proteomes" id="UP000291022"/>
    </source>
</evidence>
<evidence type="ECO:0000256" key="3">
    <source>
        <dbReference type="ARBA" id="ARBA00023274"/>
    </source>
</evidence>
<dbReference type="GO" id="GO:0005840">
    <property type="term" value="C:ribosome"/>
    <property type="evidence" value="ECO:0007669"/>
    <property type="project" value="UniProtKB-KW"/>
</dbReference>
<dbReference type="PANTHER" id="PTHR10442">
    <property type="entry name" value="40S RIBOSOMAL PROTEIN S21"/>
    <property type="match status" value="1"/>
</dbReference>
<accession>A0A452SBI2</accession>
<name>A0A452SBI2_URSAM</name>
<dbReference type="Pfam" id="PF01249">
    <property type="entry name" value="Ribosomal_S21e"/>
    <property type="match status" value="1"/>
</dbReference>
<evidence type="ECO:0000256" key="2">
    <source>
        <dbReference type="ARBA" id="ARBA00022980"/>
    </source>
</evidence>
<comment type="similarity">
    <text evidence="1">Belongs to the eukaryotic ribosomal protein eS21 family.</text>
</comment>
<dbReference type="GO" id="GO:0003735">
    <property type="term" value="F:structural constituent of ribosome"/>
    <property type="evidence" value="ECO:0007669"/>
    <property type="project" value="InterPro"/>
</dbReference>
<organism evidence="4 5">
    <name type="scientific">Ursus americanus</name>
    <name type="common">American black bear</name>
    <name type="synonym">Euarctos americanus</name>
    <dbReference type="NCBI Taxonomy" id="9643"/>
    <lineage>
        <taxon>Eukaryota</taxon>
        <taxon>Metazoa</taxon>
        <taxon>Chordata</taxon>
        <taxon>Craniata</taxon>
        <taxon>Vertebrata</taxon>
        <taxon>Euteleostomi</taxon>
        <taxon>Mammalia</taxon>
        <taxon>Eutheria</taxon>
        <taxon>Laurasiatheria</taxon>
        <taxon>Carnivora</taxon>
        <taxon>Caniformia</taxon>
        <taxon>Ursidae</taxon>
        <taxon>Ursus</taxon>
    </lineage>
</organism>
<reference evidence="4" key="3">
    <citation type="submission" date="2025-09" db="UniProtKB">
        <authorList>
            <consortium name="Ensembl"/>
        </authorList>
    </citation>
    <scope>IDENTIFICATION</scope>
</reference>
<dbReference type="InterPro" id="IPR001931">
    <property type="entry name" value="Ribosomal_eS21"/>
</dbReference>
<keyword evidence="5" id="KW-1185">Reference proteome</keyword>
<evidence type="ECO:0000256" key="1">
    <source>
        <dbReference type="ARBA" id="ARBA00010228"/>
    </source>
</evidence>
<evidence type="ECO:0008006" key="6">
    <source>
        <dbReference type="Google" id="ProtNLM"/>
    </source>
</evidence>
<proteinExistence type="inferred from homology"/>
<keyword evidence="2" id="KW-0689">Ribosomal protein</keyword>
<sequence>MQNNAHEFLDLYIWWKYSANNHIIQATDHASRQMNMMEVDKVTGRLNSQFKTYALCGAICRMIPSSNWPRPMAPFQGTSDYRGSQM</sequence>
<keyword evidence="3" id="KW-0687">Ribonucleoprotein</keyword>
<dbReference type="InterPro" id="IPR038579">
    <property type="entry name" value="Ribosomal_eS21_sf"/>
</dbReference>
<dbReference type="STRING" id="9643.ENSUAMP00000029669"/>
<dbReference type="GO" id="GO:0006412">
    <property type="term" value="P:translation"/>
    <property type="evidence" value="ECO:0007669"/>
    <property type="project" value="InterPro"/>
</dbReference>
<protein>
    <recommendedName>
        <fullName evidence="6">40S ribosomal protein S21</fullName>
    </recommendedName>
</protein>